<dbReference type="OrthoDB" id="5860211at2759"/>
<dbReference type="InterPro" id="IPR011001">
    <property type="entry name" value="Saposin-like"/>
</dbReference>
<evidence type="ECO:0000313" key="6">
    <source>
        <dbReference type="Proteomes" id="UP000095284"/>
    </source>
</evidence>
<dbReference type="SUPFAM" id="SSF47862">
    <property type="entry name" value="Saposin"/>
    <property type="match status" value="1"/>
</dbReference>
<keyword evidence="2" id="KW-0732">Signal</keyword>
<evidence type="ECO:0000313" key="4">
    <source>
        <dbReference type="EMBL" id="CAD5233550.1"/>
    </source>
</evidence>
<evidence type="ECO:0000259" key="3">
    <source>
        <dbReference type="PROSITE" id="PS50015"/>
    </source>
</evidence>
<evidence type="ECO:0000313" key="5">
    <source>
        <dbReference type="EMBL" id="CAG9128805.1"/>
    </source>
</evidence>
<dbReference type="InterPro" id="IPR008139">
    <property type="entry name" value="SaposinB_dom"/>
</dbReference>
<evidence type="ECO:0000256" key="2">
    <source>
        <dbReference type="SAM" id="SignalP"/>
    </source>
</evidence>
<proteinExistence type="predicted"/>
<evidence type="ECO:0000313" key="8">
    <source>
        <dbReference type="WBParaSite" id="BXY_0081600.1"/>
    </source>
</evidence>
<dbReference type="SMR" id="A0A1I7RJD4"/>
<feature type="chain" id="PRO_5035359106" evidence="2">
    <location>
        <begin position="25"/>
        <end position="196"/>
    </location>
</feature>
<dbReference type="Gene3D" id="1.10.225.10">
    <property type="entry name" value="Saposin-like"/>
    <property type="match status" value="1"/>
</dbReference>
<feature type="signal peptide" evidence="2">
    <location>
        <begin position="1"/>
        <end position="24"/>
    </location>
</feature>
<sequence>MGSTEIAMLKQLASLALLLAVVTCKPVENEVKRLRISLGDSSKELGISRSDVLGQETEQLNVQIEGLGELSLALNLNDEGVLELGWDWRWIVCGVCKSGFFVLQKELEGGLELTKDALKTAVERQCNEKLGRVGGGLCGWMADAVVDVVFEMILEDKRIDPLKCCQKLGACKLRTNPFGAANATVAVKSPWEIRAD</sequence>
<organism evidence="6 8">
    <name type="scientific">Bursaphelenchus xylophilus</name>
    <name type="common">Pinewood nematode worm</name>
    <name type="synonym">Aphelenchoides xylophilus</name>
    <dbReference type="NCBI Taxonomy" id="6326"/>
    <lineage>
        <taxon>Eukaryota</taxon>
        <taxon>Metazoa</taxon>
        <taxon>Ecdysozoa</taxon>
        <taxon>Nematoda</taxon>
        <taxon>Chromadorea</taxon>
        <taxon>Rhabditida</taxon>
        <taxon>Tylenchina</taxon>
        <taxon>Tylenchomorpha</taxon>
        <taxon>Aphelenchoidea</taxon>
        <taxon>Aphelenchoididae</taxon>
        <taxon>Bursaphelenchus</taxon>
    </lineage>
</organism>
<dbReference type="AlphaFoldDB" id="A0A1I7RJD4"/>
<feature type="domain" description="Saposin B-type" evidence="3">
    <location>
        <begin position="89"/>
        <end position="175"/>
    </location>
</feature>
<keyword evidence="1" id="KW-1015">Disulfide bond</keyword>
<dbReference type="EMBL" id="CAJFDI010000006">
    <property type="protein sequence ID" value="CAD5233550.1"/>
    <property type="molecule type" value="Genomic_DNA"/>
</dbReference>
<evidence type="ECO:0000313" key="7">
    <source>
        <dbReference type="Proteomes" id="UP000659654"/>
    </source>
</evidence>
<name>A0A1I7RJD4_BURXY</name>
<dbReference type="Proteomes" id="UP000659654">
    <property type="component" value="Unassembled WGS sequence"/>
</dbReference>
<evidence type="ECO:0000256" key="1">
    <source>
        <dbReference type="ARBA" id="ARBA00023157"/>
    </source>
</evidence>
<dbReference type="EMBL" id="CAJFCV020000006">
    <property type="protein sequence ID" value="CAG9128805.1"/>
    <property type="molecule type" value="Genomic_DNA"/>
</dbReference>
<dbReference type="PROSITE" id="PS50015">
    <property type="entry name" value="SAP_B"/>
    <property type="match status" value="1"/>
</dbReference>
<keyword evidence="7" id="KW-1185">Reference proteome</keyword>
<dbReference type="Proteomes" id="UP000582659">
    <property type="component" value="Unassembled WGS sequence"/>
</dbReference>
<gene>
    <name evidence="4" type="ORF">BXYJ_LOCUS13641</name>
</gene>
<reference evidence="5" key="2">
    <citation type="submission" date="2020-08" db="EMBL/GenBank/DDBJ databases">
        <authorList>
            <person name="Kikuchi T."/>
        </authorList>
    </citation>
    <scope>NUCLEOTIDE SEQUENCE</scope>
    <source>
        <strain evidence="4">Ka4C1</strain>
    </source>
</reference>
<protein>
    <submittedName>
        <fullName evidence="4">(pine wood nematode) hypothetical protein</fullName>
    </submittedName>
    <submittedName>
        <fullName evidence="8">Saposin B-type domain-containing protein</fullName>
    </submittedName>
</protein>
<reference evidence="8" key="1">
    <citation type="submission" date="2016-11" db="UniProtKB">
        <authorList>
            <consortium name="WormBaseParasite"/>
        </authorList>
    </citation>
    <scope>IDENTIFICATION</scope>
</reference>
<accession>A0A1I7RJD4</accession>
<dbReference type="WBParaSite" id="BXY_0081600.1">
    <property type="protein sequence ID" value="BXY_0081600.1"/>
    <property type="gene ID" value="BXY_0081600"/>
</dbReference>
<dbReference type="Proteomes" id="UP000095284">
    <property type="component" value="Unplaced"/>
</dbReference>